<gene>
    <name evidence="1" type="ORF">A6V39_03995</name>
</gene>
<comment type="caution">
    <text evidence="1">The sequence shown here is derived from an EMBL/GenBank/DDBJ whole genome shotgun (WGS) entry which is preliminary data.</text>
</comment>
<evidence type="ECO:0000313" key="2">
    <source>
        <dbReference type="Proteomes" id="UP000077623"/>
    </source>
</evidence>
<dbReference type="RefSeq" id="WP_187150437.1">
    <property type="nucleotide sequence ID" value="NZ_LWUJ01000012.1"/>
</dbReference>
<dbReference type="AlphaFoldDB" id="A0A1A9QED4"/>
<dbReference type="Proteomes" id="UP000077623">
    <property type="component" value="Unassembled WGS sequence"/>
</dbReference>
<name>A0A1A9QED4_9MOLU</name>
<evidence type="ECO:0000313" key="1">
    <source>
        <dbReference type="EMBL" id="OAL10050.1"/>
    </source>
</evidence>
<keyword evidence="2" id="KW-1185">Reference proteome</keyword>
<sequence length="327" mass="37905">MAKLKIALTILLSALGVFGANKYYSPKSIKDLLKWQGIRLASDDRAWRSTFYDHKDKLNEMGIKSHEELWTWCSEKFKQTNLDDQDDVNKVKEFCADNATSIMGRIIRDGEEGRIISPEDHKSFAIGYVLTGLSEDVLKLVGLDESQKQNFDYVGLKISEWCEKNKNSKVVGQANIGLYSNFKKRCYQKGVKTVSELLAKEKADKMLDTDSFKKRFDDELTKATKLIGELKEYMKKRKESRVKAHEAYKRIREASVKDAEEIKEWDLRELEKINNEIPENLSDEQVRKNGGQYLKWWCEDRVKASLLDTGMFPYNYSIIKYRCTGKA</sequence>
<proteinExistence type="predicted"/>
<organism evidence="1 2">
    <name type="scientific">Candidatus Mycoplasma haematobovis</name>
    <dbReference type="NCBI Taxonomy" id="432608"/>
    <lineage>
        <taxon>Bacteria</taxon>
        <taxon>Bacillati</taxon>
        <taxon>Mycoplasmatota</taxon>
        <taxon>Mollicutes</taxon>
        <taxon>Mycoplasmataceae</taxon>
        <taxon>Mycoplasma</taxon>
    </lineage>
</organism>
<dbReference type="STRING" id="432608.A6V39_03995"/>
<dbReference type="EMBL" id="LWUJ01000012">
    <property type="protein sequence ID" value="OAL10050.1"/>
    <property type="molecule type" value="Genomic_DNA"/>
</dbReference>
<reference evidence="2" key="1">
    <citation type="submission" date="2016-04" db="EMBL/GenBank/DDBJ databases">
        <authorList>
            <person name="Quiroz-Castaneda R.E."/>
            <person name="Martinez-Ocampo F."/>
        </authorList>
    </citation>
    <scope>NUCLEOTIDE SEQUENCE [LARGE SCALE GENOMIC DNA]</scope>
    <source>
        <strain evidence="2">INIFAP01</strain>
    </source>
</reference>
<accession>A0A1A9QED4</accession>
<protein>
    <submittedName>
        <fullName evidence="1">Uncharacterized protein</fullName>
    </submittedName>
</protein>